<accession>X1MLN1</accession>
<dbReference type="PANTHER" id="PTHR34217:SF1">
    <property type="entry name" value="CARBOXYPEPTIDASE 1"/>
    <property type="match status" value="1"/>
</dbReference>
<proteinExistence type="predicted"/>
<organism evidence="1">
    <name type="scientific">marine sediment metagenome</name>
    <dbReference type="NCBI Taxonomy" id="412755"/>
    <lineage>
        <taxon>unclassified sequences</taxon>
        <taxon>metagenomes</taxon>
        <taxon>ecological metagenomes</taxon>
    </lineage>
</organism>
<dbReference type="GO" id="GO:0006508">
    <property type="term" value="P:proteolysis"/>
    <property type="evidence" value="ECO:0007669"/>
    <property type="project" value="InterPro"/>
</dbReference>
<dbReference type="Pfam" id="PF02074">
    <property type="entry name" value="Peptidase_M32"/>
    <property type="match status" value="1"/>
</dbReference>
<gene>
    <name evidence="1" type="ORF">S06H3_50638</name>
</gene>
<sequence length="125" mass="14350">MDELPQIWNQKYEEYLGVEIQNDSEGVMQDTHWAGGSYGYFPSYALGNIYSGMMLDKMTADIPNWKEGLTSKGFSQVGDWLKENVHSHGNLHDPIPLMKEITGKDLTVKPFISYLEEKYSKLYGY</sequence>
<dbReference type="InterPro" id="IPR001333">
    <property type="entry name" value="Peptidase_M32_Taq"/>
</dbReference>
<evidence type="ECO:0008006" key="2">
    <source>
        <dbReference type="Google" id="ProtNLM"/>
    </source>
</evidence>
<evidence type="ECO:0000313" key="1">
    <source>
        <dbReference type="EMBL" id="GAI32527.1"/>
    </source>
</evidence>
<dbReference type="Gene3D" id="1.10.1370.30">
    <property type="match status" value="1"/>
</dbReference>
<dbReference type="GO" id="GO:0004181">
    <property type="term" value="F:metallocarboxypeptidase activity"/>
    <property type="evidence" value="ECO:0007669"/>
    <property type="project" value="InterPro"/>
</dbReference>
<dbReference type="PANTHER" id="PTHR34217">
    <property type="entry name" value="METAL-DEPENDENT CARBOXYPEPTIDASE"/>
    <property type="match status" value="1"/>
</dbReference>
<dbReference type="SUPFAM" id="SSF55486">
    <property type="entry name" value="Metalloproteases ('zincins'), catalytic domain"/>
    <property type="match status" value="1"/>
</dbReference>
<dbReference type="PRINTS" id="PR00998">
    <property type="entry name" value="CRBOXYPTASET"/>
</dbReference>
<comment type="caution">
    <text evidence="1">The sequence shown here is derived from an EMBL/GenBank/DDBJ whole genome shotgun (WGS) entry which is preliminary data.</text>
</comment>
<dbReference type="PROSITE" id="PS52034">
    <property type="entry name" value="PEPTIDASE_M32"/>
    <property type="match status" value="1"/>
</dbReference>
<dbReference type="AlphaFoldDB" id="X1MLN1"/>
<dbReference type="EMBL" id="BARV01032081">
    <property type="protein sequence ID" value="GAI32527.1"/>
    <property type="molecule type" value="Genomic_DNA"/>
</dbReference>
<protein>
    <recommendedName>
        <fullName evidence="2">Peptidase M32 carboxypeptidase Taq metallopeptidase</fullName>
    </recommendedName>
</protein>
<reference evidence="1" key="1">
    <citation type="journal article" date="2014" name="Front. Microbiol.">
        <title>High frequency of phylogenetically diverse reductive dehalogenase-homologous genes in deep subseafloor sedimentary metagenomes.</title>
        <authorList>
            <person name="Kawai M."/>
            <person name="Futagami T."/>
            <person name="Toyoda A."/>
            <person name="Takaki Y."/>
            <person name="Nishi S."/>
            <person name="Hori S."/>
            <person name="Arai W."/>
            <person name="Tsubouchi T."/>
            <person name="Morono Y."/>
            <person name="Uchiyama I."/>
            <person name="Ito T."/>
            <person name="Fujiyama A."/>
            <person name="Inagaki F."/>
            <person name="Takami H."/>
        </authorList>
    </citation>
    <scope>NUCLEOTIDE SEQUENCE</scope>
    <source>
        <strain evidence="1">Expedition CK06-06</strain>
    </source>
</reference>
<name>X1MLN1_9ZZZZ</name>